<protein>
    <submittedName>
        <fullName evidence="2">F-box domain, leucine-rich repeat domain, L domain-like protein</fullName>
    </submittedName>
</protein>
<reference evidence="2" key="1">
    <citation type="journal article" date="2019" name="Sci. Rep.">
        <title>Draft genome of Tanacetum cinerariifolium, the natural source of mosquito coil.</title>
        <authorList>
            <person name="Yamashiro T."/>
            <person name="Shiraishi A."/>
            <person name="Satake H."/>
            <person name="Nakayama K."/>
        </authorList>
    </citation>
    <scope>NUCLEOTIDE SEQUENCE</scope>
</reference>
<evidence type="ECO:0000313" key="2">
    <source>
        <dbReference type="EMBL" id="GFA24740.1"/>
    </source>
</evidence>
<sequence>MLPGLMTVTVEMRIAPSTPCKGKRKPNLGGRAAGRLNTHDKTRNFSLKEITNKKDPVPIQFEIRDKQTVMPLGDHATHWSSYIWEVIRGVPLYYPSWLKVPKERKAVLIIEIRTQFDLRPHIESPKWIEINAGIQQHLQKAYNTNKAAFRAHHWVIDPTTETHNVEKIRRARPENIMASEWDKYIQFWNDPRNIACAAQNRQNQEKSTVISQQGSQSLARLRDKMEMRRLEATGTYTDDEINRLARGGKQRGHIPSVGRLLPARATTRTSTPAHESTLNSLHKKVDFMMGLFKSDSKYSDMFLQFESVGASGSGGCVDDEECANDQDDEDEDGDGDT</sequence>
<feature type="region of interest" description="Disordered" evidence="1">
    <location>
        <begin position="310"/>
        <end position="337"/>
    </location>
</feature>
<comment type="caution">
    <text evidence="2">The sequence shown here is derived from an EMBL/GenBank/DDBJ whole genome shotgun (WGS) entry which is preliminary data.</text>
</comment>
<accession>A0A699JCC3</accession>
<dbReference type="AlphaFoldDB" id="A0A699JCC3"/>
<proteinExistence type="predicted"/>
<dbReference type="EMBL" id="BKCJ010392089">
    <property type="protein sequence ID" value="GFA24740.1"/>
    <property type="molecule type" value="Genomic_DNA"/>
</dbReference>
<evidence type="ECO:0000256" key="1">
    <source>
        <dbReference type="SAM" id="MobiDB-lite"/>
    </source>
</evidence>
<organism evidence="2">
    <name type="scientific">Tanacetum cinerariifolium</name>
    <name type="common">Dalmatian daisy</name>
    <name type="synonym">Chrysanthemum cinerariifolium</name>
    <dbReference type="NCBI Taxonomy" id="118510"/>
    <lineage>
        <taxon>Eukaryota</taxon>
        <taxon>Viridiplantae</taxon>
        <taxon>Streptophyta</taxon>
        <taxon>Embryophyta</taxon>
        <taxon>Tracheophyta</taxon>
        <taxon>Spermatophyta</taxon>
        <taxon>Magnoliopsida</taxon>
        <taxon>eudicotyledons</taxon>
        <taxon>Gunneridae</taxon>
        <taxon>Pentapetalae</taxon>
        <taxon>asterids</taxon>
        <taxon>campanulids</taxon>
        <taxon>Asterales</taxon>
        <taxon>Asteraceae</taxon>
        <taxon>Asteroideae</taxon>
        <taxon>Anthemideae</taxon>
        <taxon>Anthemidinae</taxon>
        <taxon>Tanacetum</taxon>
    </lineage>
</organism>
<feature type="compositionally biased region" description="Acidic residues" evidence="1">
    <location>
        <begin position="317"/>
        <end position="337"/>
    </location>
</feature>
<gene>
    <name evidence="2" type="ORF">Tci_596712</name>
</gene>
<name>A0A699JCC3_TANCI</name>